<evidence type="ECO:0000256" key="1">
    <source>
        <dbReference type="SAM" id="MobiDB-lite"/>
    </source>
</evidence>
<dbReference type="EMBL" id="JBHUGS010000003">
    <property type="protein sequence ID" value="MFD1951790.1"/>
    <property type="molecule type" value="Genomic_DNA"/>
</dbReference>
<accession>A0ABW4U142</accession>
<feature type="region of interest" description="Disordered" evidence="1">
    <location>
        <begin position="89"/>
        <end position="126"/>
    </location>
</feature>
<comment type="caution">
    <text evidence="2">The sequence shown here is derived from an EMBL/GenBank/DDBJ whole genome shotgun (WGS) entry which is preliminary data.</text>
</comment>
<sequence>MMTRTGRHRSGLMNRIGLAVAVAGLLLFAGLWMGARREAAALRDWQAAMLERIAQAQAKPGASALLPNEAGEAFDRIVAARDGAIARTTLASGASGPDPARPTPAANTEAEISRLRATQSTGTAAGDARIIERDSRAAWTGWK</sequence>
<organism evidence="2 3">
    <name type="scientific">Sphingomonas arantia</name>
    <dbReference type="NCBI Taxonomy" id="1460676"/>
    <lineage>
        <taxon>Bacteria</taxon>
        <taxon>Pseudomonadati</taxon>
        <taxon>Pseudomonadota</taxon>
        <taxon>Alphaproteobacteria</taxon>
        <taxon>Sphingomonadales</taxon>
        <taxon>Sphingomonadaceae</taxon>
        <taxon>Sphingomonas</taxon>
    </lineage>
</organism>
<protein>
    <submittedName>
        <fullName evidence="2">Uncharacterized protein</fullName>
    </submittedName>
</protein>
<dbReference type="RefSeq" id="WP_380930658.1">
    <property type="nucleotide sequence ID" value="NZ_JBHUGS010000003.1"/>
</dbReference>
<name>A0ABW4U142_9SPHN</name>
<gene>
    <name evidence="2" type="ORF">ACFSGX_13535</name>
</gene>
<evidence type="ECO:0000313" key="2">
    <source>
        <dbReference type="EMBL" id="MFD1951790.1"/>
    </source>
</evidence>
<dbReference type="Proteomes" id="UP001597400">
    <property type="component" value="Unassembled WGS sequence"/>
</dbReference>
<reference evidence="3" key="1">
    <citation type="journal article" date="2019" name="Int. J. Syst. Evol. Microbiol.">
        <title>The Global Catalogue of Microorganisms (GCM) 10K type strain sequencing project: providing services to taxonomists for standard genome sequencing and annotation.</title>
        <authorList>
            <consortium name="The Broad Institute Genomics Platform"/>
            <consortium name="The Broad Institute Genome Sequencing Center for Infectious Disease"/>
            <person name="Wu L."/>
            <person name="Ma J."/>
        </authorList>
    </citation>
    <scope>NUCLEOTIDE SEQUENCE [LARGE SCALE GENOMIC DNA]</scope>
    <source>
        <strain evidence="3">CGMCC 1.12702</strain>
    </source>
</reference>
<keyword evidence="3" id="KW-1185">Reference proteome</keyword>
<proteinExistence type="predicted"/>
<evidence type="ECO:0000313" key="3">
    <source>
        <dbReference type="Proteomes" id="UP001597400"/>
    </source>
</evidence>